<dbReference type="InterPro" id="IPR058163">
    <property type="entry name" value="LysR-type_TF_proteobact-type"/>
</dbReference>
<sequence length="312" mass="33551">MRRSLPSTQALACFEAAARHESYTRAAQELALTQSAVSRQITALEEFLGVPLFRRTRHGVLLTPAGTHYARQVGRWLQGLERDTLDVMAHQGLGGTLTLAAVPTFATRWLIPRLPQLAQAHPDIVVHIETRTRPFLFADAGFDAALYAGTPEQVANWPGTQAQQILPEVVQPVCSPRWLPGGRPLAPEALAHLPLLQQSTRPYAWRQWFEAAGVDAARALEGPRYELFSMAAVAAAHGMGVALIPPLLIEAELARGELVPACEIVGPAERAYYLVSPVQGPSPVLSAFAQWLLTMAAAGEAASPLASLTAAA</sequence>
<evidence type="ECO:0000259" key="5">
    <source>
        <dbReference type="PROSITE" id="PS50931"/>
    </source>
</evidence>
<dbReference type="PRINTS" id="PR00039">
    <property type="entry name" value="HTHLYSR"/>
</dbReference>
<dbReference type="InterPro" id="IPR036390">
    <property type="entry name" value="WH_DNA-bd_sf"/>
</dbReference>
<keyword evidence="3" id="KW-0238">DNA-binding</keyword>
<dbReference type="PROSITE" id="PS50931">
    <property type="entry name" value="HTH_LYSR"/>
    <property type="match status" value="1"/>
</dbReference>
<dbReference type="PANTHER" id="PTHR30537">
    <property type="entry name" value="HTH-TYPE TRANSCRIPTIONAL REGULATOR"/>
    <property type="match status" value="1"/>
</dbReference>
<dbReference type="InterPro" id="IPR005119">
    <property type="entry name" value="LysR_subst-bd"/>
</dbReference>
<comment type="caution">
    <text evidence="6">The sequence shown here is derived from an EMBL/GenBank/DDBJ whole genome shotgun (WGS) entry which is preliminary data.</text>
</comment>
<comment type="similarity">
    <text evidence="1">Belongs to the LysR transcriptional regulatory family.</text>
</comment>
<dbReference type="Gene3D" id="1.10.10.10">
    <property type="entry name" value="Winged helix-like DNA-binding domain superfamily/Winged helix DNA-binding domain"/>
    <property type="match status" value="1"/>
</dbReference>
<evidence type="ECO:0000256" key="3">
    <source>
        <dbReference type="ARBA" id="ARBA00023125"/>
    </source>
</evidence>
<protein>
    <submittedName>
        <fullName evidence="6">LysR family transcriptional regulator</fullName>
    </submittedName>
</protein>
<keyword evidence="2" id="KW-0805">Transcription regulation</keyword>
<reference evidence="7" key="1">
    <citation type="journal article" date="2019" name="Int. J. Syst. Evol. Microbiol.">
        <title>The Global Catalogue of Microorganisms (GCM) 10K type strain sequencing project: providing services to taxonomists for standard genome sequencing and annotation.</title>
        <authorList>
            <consortium name="The Broad Institute Genomics Platform"/>
            <consortium name="The Broad Institute Genome Sequencing Center for Infectious Disease"/>
            <person name="Wu L."/>
            <person name="Ma J."/>
        </authorList>
    </citation>
    <scope>NUCLEOTIDE SEQUENCE [LARGE SCALE GENOMIC DNA]</scope>
    <source>
        <strain evidence="7">JCM 31890</strain>
    </source>
</reference>
<dbReference type="Gene3D" id="3.40.190.10">
    <property type="entry name" value="Periplasmic binding protein-like II"/>
    <property type="match status" value="2"/>
</dbReference>
<accession>A0ABP8L6I1</accession>
<dbReference type="InterPro" id="IPR000847">
    <property type="entry name" value="LysR_HTH_N"/>
</dbReference>
<dbReference type="EMBL" id="BAABEX010000008">
    <property type="protein sequence ID" value="GAA4422638.1"/>
    <property type="molecule type" value="Genomic_DNA"/>
</dbReference>
<dbReference type="Pfam" id="PF00126">
    <property type="entry name" value="HTH_1"/>
    <property type="match status" value="1"/>
</dbReference>
<name>A0ABP8L6I1_9BURK</name>
<evidence type="ECO:0000256" key="2">
    <source>
        <dbReference type="ARBA" id="ARBA00023015"/>
    </source>
</evidence>
<dbReference type="RefSeq" id="WP_345062609.1">
    <property type="nucleotide sequence ID" value="NZ_BAABEX010000008.1"/>
</dbReference>
<dbReference type="Pfam" id="PF03466">
    <property type="entry name" value="LysR_substrate"/>
    <property type="match status" value="1"/>
</dbReference>
<dbReference type="PANTHER" id="PTHR30537:SF26">
    <property type="entry name" value="GLYCINE CLEAVAGE SYSTEM TRANSCRIPTIONAL ACTIVATOR"/>
    <property type="match status" value="1"/>
</dbReference>
<evidence type="ECO:0000313" key="6">
    <source>
        <dbReference type="EMBL" id="GAA4422638.1"/>
    </source>
</evidence>
<evidence type="ECO:0000256" key="4">
    <source>
        <dbReference type="ARBA" id="ARBA00023163"/>
    </source>
</evidence>
<evidence type="ECO:0000256" key="1">
    <source>
        <dbReference type="ARBA" id="ARBA00009437"/>
    </source>
</evidence>
<feature type="domain" description="HTH lysR-type" evidence="5">
    <location>
        <begin position="6"/>
        <end position="63"/>
    </location>
</feature>
<keyword evidence="7" id="KW-1185">Reference proteome</keyword>
<gene>
    <name evidence="6" type="ORF">GCM10023090_13940</name>
</gene>
<dbReference type="SUPFAM" id="SSF46785">
    <property type="entry name" value="Winged helix' DNA-binding domain"/>
    <property type="match status" value="1"/>
</dbReference>
<proteinExistence type="inferred from homology"/>
<dbReference type="Proteomes" id="UP001501788">
    <property type="component" value="Unassembled WGS sequence"/>
</dbReference>
<dbReference type="SUPFAM" id="SSF53850">
    <property type="entry name" value="Periplasmic binding protein-like II"/>
    <property type="match status" value="1"/>
</dbReference>
<keyword evidence="4" id="KW-0804">Transcription</keyword>
<organism evidence="6 7">
    <name type="scientific">Acidovorax lacteus</name>
    <dbReference type="NCBI Taxonomy" id="1924988"/>
    <lineage>
        <taxon>Bacteria</taxon>
        <taxon>Pseudomonadati</taxon>
        <taxon>Pseudomonadota</taxon>
        <taxon>Betaproteobacteria</taxon>
        <taxon>Burkholderiales</taxon>
        <taxon>Comamonadaceae</taxon>
        <taxon>Acidovorax</taxon>
    </lineage>
</organism>
<dbReference type="InterPro" id="IPR036388">
    <property type="entry name" value="WH-like_DNA-bd_sf"/>
</dbReference>
<evidence type="ECO:0000313" key="7">
    <source>
        <dbReference type="Proteomes" id="UP001501788"/>
    </source>
</evidence>